<dbReference type="Proteomes" id="UP000076738">
    <property type="component" value="Unassembled WGS sequence"/>
</dbReference>
<feature type="compositionally biased region" description="Basic residues" evidence="1">
    <location>
        <begin position="59"/>
        <end position="75"/>
    </location>
</feature>
<name>A0A167IGW3_CALVF</name>
<accession>A0A167IGW3</accession>
<evidence type="ECO:0000313" key="2">
    <source>
        <dbReference type="EMBL" id="KZO92635.1"/>
    </source>
</evidence>
<keyword evidence="3" id="KW-1185">Reference proteome</keyword>
<dbReference type="OrthoDB" id="6372431at2759"/>
<protein>
    <submittedName>
        <fullName evidence="2">Uncharacterized protein</fullName>
    </submittedName>
</protein>
<feature type="region of interest" description="Disordered" evidence="1">
    <location>
        <begin position="51"/>
        <end position="75"/>
    </location>
</feature>
<proteinExistence type="predicted"/>
<organism evidence="2 3">
    <name type="scientific">Calocera viscosa (strain TUFC12733)</name>
    <dbReference type="NCBI Taxonomy" id="1330018"/>
    <lineage>
        <taxon>Eukaryota</taxon>
        <taxon>Fungi</taxon>
        <taxon>Dikarya</taxon>
        <taxon>Basidiomycota</taxon>
        <taxon>Agaricomycotina</taxon>
        <taxon>Dacrymycetes</taxon>
        <taxon>Dacrymycetales</taxon>
        <taxon>Dacrymycetaceae</taxon>
        <taxon>Calocera</taxon>
    </lineage>
</organism>
<dbReference type="AlphaFoldDB" id="A0A167IGW3"/>
<evidence type="ECO:0000313" key="3">
    <source>
        <dbReference type="Proteomes" id="UP000076738"/>
    </source>
</evidence>
<gene>
    <name evidence="2" type="ORF">CALVIDRAFT_567125</name>
</gene>
<reference evidence="2 3" key="1">
    <citation type="journal article" date="2016" name="Mol. Biol. Evol.">
        <title>Comparative Genomics of Early-Diverging Mushroom-Forming Fungi Provides Insights into the Origins of Lignocellulose Decay Capabilities.</title>
        <authorList>
            <person name="Nagy L.G."/>
            <person name="Riley R."/>
            <person name="Tritt A."/>
            <person name="Adam C."/>
            <person name="Daum C."/>
            <person name="Floudas D."/>
            <person name="Sun H."/>
            <person name="Yadav J.S."/>
            <person name="Pangilinan J."/>
            <person name="Larsson K.H."/>
            <person name="Matsuura K."/>
            <person name="Barry K."/>
            <person name="Labutti K."/>
            <person name="Kuo R."/>
            <person name="Ohm R.A."/>
            <person name="Bhattacharya S.S."/>
            <person name="Shirouzu T."/>
            <person name="Yoshinaga Y."/>
            <person name="Martin F.M."/>
            <person name="Grigoriev I.V."/>
            <person name="Hibbett D.S."/>
        </authorList>
    </citation>
    <scope>NUCLEOTIDE SEQUENCE [LARGE SCALE GENOMIC DNA]</scope>
    <source>
        <strain evidence="2 3">TUFC12733</strain>
    </source>
</reference>
<dbReference type="EMBL" id="KV417308">
    <property type="protein sequence ID" value="KZO92635.1"/>
    <property type="molecule type" value="Genomic_DNA"/>
</dbReference>
<evidence type="ECO:0000256" key="1">
    <source>
        <dbReference type="SAM" id="MobiDB-lite"/>
    </source>
</evidence>
<sequence>MLGADVGCDRIAELVTVKDAICHVKRCAFNDVYQHFPKGIRPVLQLSYFHAPPPTERTHGRHHSPGRGRRYGPAS</sequence>